<dbReference type="GO" id="GO:0005634">
    <property type="term" value="C:nucleus"/>
    <property type="evidence" value="ECO:0007669"/>
    <property type="project" value="UniProtKB-SubCell"/>
</dbReference>
<evidence type="ECO:0000256" key="7">
    <source>
        <dbReference type="ARBA" id="ARBA00023242"/>
    </source>
</evidence>
<keyword evidence="6" id="KW-0378">Hydrolase</keyword>
<evidence type="ECO:0000256" key="3">
    <source>
        <dbReference type="ARBA" id="ARBA00006958"/>
    </source>
</evidence>
<name>A0A2U1QKD1_ARTAN</name>
<keyword evidence="12" id="KW-1185">Reference proteome</keyword>
<evidence type="ECO:0000256" key="5">
    <source>
        <dbReference type="ARBA" id="ARBA00022723"/>
    </source>
</evidence>
<dbReference type="PANTHER" id="PTHR22930:SF281">
    <property type="entry name" value="NUCLEASE"/>
    <property type="match status" value="1"/>
</dbReference>
<evidence type="ECO:0000313" key="12">
    <source>
        <dbReference type="Proteomes" id="UP000245207"/>
    </source>
</evidence>
<dbReference type="InterPro" id="IPR045249">
    <property type="entry name" value="HARBI1-like"/>
</dbReference>
<dbReference type="Proteomes" id="UP000245207">
    <property type="component" value="Unassembled WGS sequence"/>
</dbReference>
<sequence>MATLGAAHTMFFVMRWFMLCGVAMNHVIESRTLRKKYFTSYYNRCQNMRRMVYESDTTSVVNVRMNRYAFTTLCEILETKGGLSCSKHMQVDEQVSMFLHTLAHNEKNHIIVNRFQRSGETISRYFKLVLNAVCRLHKDFYKTPVPVPDNELDERWKWFKGCLRALYGTYIKVRVPASDRKPYRTRKADSRVLRDAISRPNGLKVTHGTYYLCDAGYMNGEGFLSPYRGQLYHLNDWNHPPTTPKELYNMRHSSARDCIERCFGLIKARWPFYVMFHTIH</sequence>
<proteinExistence type="inferred from homology"/>
<dbReference type="GO" id="GO:0046872">
    <property type="term" value="F:metal ion binding"/>
    <property type="evidence" value="ECO:0007669"/>
    <property type="project" value="UniProtKB-KW"/>
</dbReference>
<evidence type="ECO:0000256" key="6">
    <source>
        <dbReference type="ARBA" id="ARBA00022801"/>
    </source>
</evidence>
<comment type="caution">
    <text evidence="11">The sequence shown here is derived from an EMBL/GenBank/DDBJ whole genome shotgun (WGS) entry which is preliminary data.</text>
</comment>
<evidence type="ECO:0000256" key="4">
    <source>
        <dbReference type="ARBA" id="ARBA00022722"/>
    </source>
</evidence>
<feature type="domain" description="DUF8040" evidence="10">
    <location>
        <begin position="46"/>
        <end position="135"/>
    </location>
</feature>
<gene>
    <name evidence="11" type="ORF">CTI12_AA018680</name>
</gene>
<dbReference type="STRING" id="35608.A0A2U1QKD1"/>
<keyword evidence="5" id="KW-0479">Metal-binding</keyword>
<dbReference type="GO" id="GO:0016787">
    <property type="term" value="F:hydrolase activity"/>
    <property type="evidence" value="ECO:0007669"/>
    <property type="project" value="UniProtKB-KW"/>
</dbReference>
<dbReference type="Pfam" id="PF13359">
    <property type="entry name" value="DDE_Tnp_4"/>
    <property type="match status" value="1"/>
</dbReference>
<dbReference type="OrthoDB" id="1729587at2759"/>
<dbReference type="AlphaFoldDB" id="A0A2U1QKD1"/>
<evidence type="ECO:0000256" key="2">
    <source>
        <dbReference type="ARBA" id="ARBA00004123"/>
    </source>
</evidence>
<dbReference type="InterPro" id="IPR058353">
    <property type="entry name" value="DUF8040"/>
</dbReference>
<comment type="similarity">
    <text evidence="3">Belongs to the HARBI1 family.</text>
</comment>
<comment type="cofactor">
    <cofactor evidence="1">
        <name>a divalent metal cation</name>
        <dbReference type="ChEBI" id="CHEBI:60240"/>
    </cofactor>
</comment>
<comment type="subcellular location">
    <subcellularLocation>
        <location evidence="2">Nucleus</location>
    </subcellularLocation>
</comment>
<dbReference type="GO" id="GO:0004518">
    <property type="term" value="F:nuclease activity"/>
    <property type="evidence" value="ECO:0007669"/>
    <property type="project" value="UniProtKB-KW"/>
</dbReference>
<keyword evidence="7" id="KW-0539">Nucleus</keyword>
<evidence type="ECO:0000259" key="9">
    <source>
        <dbReference type="Pfam" id="PF13359"/>
    </source>
</evidence>
<dbReference type="InterPro" id="IPR027806">
    <property type="entry name" value="HARBI1_dom"/>
</dbReference>
<evidence type="ECO:0000256" key="1">
    <source>
        <dbReference type="ARBA" id="ARBA00001968"/>
    </source>
</evidence>
<evidence type="ECO:0000256" key="8">
    <source>
        <dbReference type="SAM" id="SignalP"/>
    </source>
</evidence>
<keyword evidence="8" id="KW-0732">Signal</keyword>
<reference evidence="11 12" key="1">
    <citation type="journal article" date="2018" name="Mol. Plant">
        <title>The genome of Artemisia annua provides insight into the evolution of Asteraceae family and artemisinin biosynthesis.</title>
        <authorList>
            <person name="Shen Q."/>
            <person name="Zhang L."/>
            <person name="Liao Z."/>
            <person name="Wang S."/>
            <person name="Yan T."/>
            <person name="Shi P."/>
            <person name="Liu M."/>
            <person name="Fu X."/>
            <person name="Pan Q."/>
            <person name="Wang Y."/>
            <person name="Lv Z."/>
            <person name="Lu X."/>
            <person name="Zhang F."/>
            <person name="Jiang W."/>
            <person name="Ma Y."/>
            <person name="Chen M."/>
            <person name="Hao X."/>
            <person name="Li L."/>
            <person name="Tang Y."/>
            <person name="Lv G."/>
            <person name="Zhou Y."/>
            <person name="Sun X."/>
            <person name="Brodelius P.E."/>
            <person name="Rose J.K.C."/>
            <person name="Tang K."/>
        </authorList>
    </citation>
    <scope>NUCLEOTIDE SEQUENCE [LARGE SCALE GENOMIC DNA]</scope>
    <source>
        <strain evidence="12">cv. Huhao1</strain>
        <tissue evidence="11">Leaf</tissue>
    </source>
</reference>
<keyword evidence="4" id="KW-0540">Nuclease</keyword>
<evidence type="ECO:0000259" key="10">
    <source>
        <dbReference type="Pfam" id="PF26138"/>
    </source>
</evidence>
<accession>A0A2U1QKD1</accession>
<evidence type="ECO:0000313" key="11">
    <source>
        <dbReference type="EMBL" id="PWA98479.1"/>
    </source>
</evidence>
<feature type="domain" description="DDE Tnp4" evidence="9">
    <location>
        <begin position="189"/>
        <end position="272"/>
    </location>
</feature>
<protein>
    <submittedName>
        <fullName evidence="11">Uncharacterized protein</fullName>
    </submittedName>
</protein>
<feature type="signal peptide" evidence="8">
    <location>
        <begin position="1"/>
        <end position="25"/>
    </location>
</feature>
<feature type="chain" id="PRO_5015552295" evidence="8">
    <location>
        <begin position="26"/>
        <end position="280"/>
    </location>
</feature>
<dbReference type="PANTHER" id="PTHR22930">
    <property type="match status" value="1"/>
</dbReference>
<organism evidence="11 12">
    <name type="scientific">Artemisia annua</name>
    <name type="common">Sweet wormwood</name>
    <dbReference type="NCBI Taxonomy" id="35608"/>
    <lineage>
        <taxon>Eukaryota</taxon>
        <taxon>Viridiplantae</taxon>
        <taxon>Streptophyta</taxon>
        <taxon>Embryophyta</taxon>
        <taxon>Tracheophyta</taxon>
        <taxon>Spermatophyta</taxon>
        <taxon>Magnoliopsida</taxon>
        <taxon>eudicotyledons</taxon>
        <taxon>Gunneridae</taxon>
        <taxon>Pentapetalae</taxon>
        <taxon>asterids</taxon>
        <taxon>campanulids</taxon>
        <taxon>Asterales</taxon>
        <taxon>Asteraceae</taxon>
        <taxon>Asteroideae</taxon>
        <taxon>Anthemideae</taxon>
        <taxon>Artemisiinae</taxon>
        <taxon>Artemisia</taxon>
    </lineage>
</organism>
<dbReference type="EMBL" id="PKPP01000065">
    <property type="protein sequence ID" value="PWA98479.1"/>
    <property type="molecule type" value="Genomic_DNA"/>
</dbReference>
<dbReference type="Pfam" id="PF26138">
    <property type="entry name" value="DUF8040"/>
    <property type="match status" value="1"/>
</dbReference>